<gene>
    <name evidence="1" type="ORF">SAMN05444349_1751</name>
</gene>
<protein>
    <submittedName>
        <fullName evidence="1">Uncharacterized protein</fullName>
    </submittedName>
</protein>
<dbReference type="AlphaFoldDB" id="A0A1M5GPA1"/>
<evidence type="ECO:0000313" key="2">
    <source>
        <dbReference type="Proteomes" id="UP000184436"/>
    </source>
</evidence>
<organism evidence="1 2">
    <name type="scientific">Bacteroides faecichinchillae</name>
    <dbReference type="NCBI Taxonomy" id="871325"/>
    <lineage>
        <taxon>Bacteria</taxon>
        <taxon>Pseudomonadati</taxon>
        <taxon>Bacteroidota</taxon>
        <taxon>Bacteroidia</taxon>
        <taxon>Bacteroidales</taxon>
        <taxon>Bacteroidaceae</taxon>
        <taxon>Bacteroides</taxon>
    </lineage>
</organism>
<name>A0A1M5GPA1_9BACE</name>
<dbReference type="Proteomes" id="UP000184436">
    <property type="component" value="Unassembled WGS sequence"/>
</dbReference>
<evidence type="ECO:0000313" key="1">
    <source>
        <dbReference type="EMBL" id="SHG05526.1"/>
    </source>
</evidence>
<reference evidence="1 2" key="1">
    <citation type="submission" date="2016-11" db="EMBL/GenBank/DDBJ databases">
        <authorList>
            <person name="Jaros S."/>
            <person name="Januszkiewicz K."/>
            <person name="Wedrychowicz H."/>
        </authorList>
    </citation>
    <scope>NUCLEOTIDE SEQUENCE [LARGE SCALE GENOMIC DNA]</scope>
    <source>
        <strain evidence="1 2">DSM 26883</strain>
    </source>
</reference>
<proteinExistence type="predicted"/>
<dbReference type="EMBL" id="FQVD01000075">
    <property type="protein sequence ID" value="SHG05526.1"/>
    <property type="molecule type" value="Genomic_DNA"/>
</dbReference>
<keyword evidence="2" id="KW-1185">Reference proteome</keyword>
<accession>A0A1M5GPA1</accession>
<sequence length="52" mass="5988">MFSMSSQNTRWKVRLNEKVESRVRGDLSARFGGECLETYRIKTRKGAGCLAY</sequence>
<feature type="non-terminal residue" evidence="1">
    <location>
        <position position="52"/>
    </location>
</feature>